<keyword evidence="3" id="KW-1185">Reference proteome</keyword>
<reference evidence="3" key="1">
    <citation type="journal article" date="2019" name="Int. J. Syst. Evol. Microbiol.">
        <title>The Global Catalogue of Microorganisms (GCM) 10K type strain sequencing project: providing services to taxonomists for standard genome sequencing and annotation.</title>
        <authorList>
            <consortium name="The Broad Institute Genomics Platform"/>
            <consortium name="The Broad Institute Genome Sequencing Center for Infectious Disease"/>
            <person name="Wu L."/>
            <person name="Ma J."/>
        </authorList>
    </citation>
    <scope>NUCLEOTIDE SEQUENCE [LARGE SCALE GENOMIC DNA]</scope>
    <source>
        <strain evidence="3">KACC 12507</strain>
    </source>
</reference>
<accession>A0ABV9LVA5</accession>
<proteinExistence type="predicted"/>
<keyword evidence="1" id="KW-0812">Transmembrane</keyword>
<dbReference type="Proteomes" id="UP001595897">
    <property type="component" value="Unassembled WGS sequence"/>
</dbReference>
<feature type="transmembrane region" description="Helical" evidence="1">
    <location>
        <begin position="67"/>
        <end position="89"/>
    </location>
</feature>
<dbReference type="RefSeq" id="WP_382407864.1">
    <property type="nucleotide sequence ID" value="NZ_JBHSGU010000002.1"/>
</dbReference>
<dbReference type="EMBL" id="JBHSGU010000002">
    <property type="protein sequence ID" value="MFC4700447.1"/>
    <property type="molecule type" value="Genomic_DNA"/>
</dbReference>
<protein>
    <submittedName>
        <fullName evidence="2">Uncharacterized protein</fullName>
    </submittedName>
</protein>
<keyword evidence="1" id="KW-0472">Membrane</keyword>
<comment type="caution">
    <text evidence="2">The sequence shown here is derived from an EMBL/GenBank/DDBJ whole genome shotgun (WGS) entry which is preliminary data.</text>
</comment>
<gene>
    <name evidence="2" type="ORF">ACFO4O_09780</name>
</gene>
<evidence type="ECO:0000256" key="1">
    <source>
        <dbReference type="SAM" id="Phobius"/>
    </source>
</evidence>
<organism evidence="2 3">
    <name type="scientific">Glaciecola siphonariae</name>
    <dbReference type="NCBI Taxonomy" id="521012"/>
    <lineage>
        <taxon>Bacteria</taxon>
        <taxon>Pseudomonadati</taxon>
        <taxon>Pseudomonadota</taxon>
        <taxon>Gammaproteobacteria</taxon>
        <taxon>Alteromonadales</taxon>
        <taxon>Alteromonadaceae</taxon>
        <taxon>Glaciecola</taxon>
    </lineage>
</organism>
<name>A0ABV9LVA5_9ALTE</name>
<feature type="transmembrane region" description="Helical" evidence="1">
    <location>
        <begin position="101"/>
        <end position="124"/>
    </location>
</feature>
<keyword evidence="1" id="KW-1133">Transmembrane helix</keyword>
<evidence type="ECO:0000313" key="2">
    <source>
        <dbReference type="EMBL" id="MFC4700447.1"/>
    </source>
</evidence>
<evidence type="ECO:0000313" key="3">
    <source>
        <dbReference type="Proteomes" id="UP001595897"/>
    </source>
</evidence>
<sequence>MATSTWAAGDSRIAGIFNSRDKAVSAKEMIVNKFELNPAAAKVIEPGSKAASHKLEGSSDKIGESMLWLHLLYGSLGLFAGLGLGWLLVNFGPNFTQLNPTFTYIAMLSPGLFIGLFLSGLLSLKPQHDAVNQAAVAAVNNKEWTLIIKLDNEHTAKSDIAPLMKQAGASSVI</sequence>